<comment type="caution">
    <text evidence="1">The sequence shown here is derived from an EMBL/GenBank/DDBJ whole genome shotgun (WGS) entry which is preliminary data.</text>
</comment>
<name>A0A644T876_9ZZZZ</name>
<accession>A0A644T876</accession>
<dbReference type="AlphaFoldDB" id="A0A644T876"/>
<evidence type="ECO:0000313" key="1">
    <source>
        <dbReference type="EMBL" id="MPL63030.1"/>
    </source>
</evidence>
<gene>
    <name evidence="1" type="ORF">SDC9_08650</name>
</gene>
<proteinExistence type="predicted"/>
<organism evidence="1">
    <name type="scientific">bioreactor metagenome</name>
    <dbReference type="NCBI Taxonomy" id="1076179"/>
    <lineage>
        <taxon>unclassified sequences</taxon>
        <taxon>metagenomes</taxon>
        <taxon>ecological metagenomes</taxon>
    </lineage>
</organism>
<sequence>MFPRDSLNFESIRPNVHVNLRVKGLGFGHSTWDRLV</sequence>
<reference evidence="1" key="1">
    <citation type="submission" date="2019-08" db="EMBL/GenBank/DDBJ databases">
        <authorList>
            <person name="Kucharzyk K."/>
            <person name="Murdoch R.W."/>
            <person name="Higgins S."/>
            <person name="Loffler F."/>
        </authorList>
    </citation>
    <scope>NUCLEOTIDE SEQUENCE</scope>
</reference>
<dbReference type="EMBL" id="VSSQ01000020">
    <property type="protein sequence ID" value="MPL63030.1"/>
    <property type="molecule type" value="Genomic_DNA"/>
</dbReference>
<protein>
    <submittedName>
        <fullName evidence="1">Uncharacterized protein</fullName>
    </submittedName>
</protein>